<dbReference type="EMBL" id="JAFIDN010000005">
    <property type="protein sequence ID" value="MBP3192553.1"/>
    <property type="molecule type" value="Genomic_DNA"/>
</dbReference>
<dbReference type="InterPro" id="IPR055377">
    <property type="entry name" value="GH3_M"/>
</dbReference>
<keyword evidence="4" id="KW-1185">Reference proteome</keyword>
<dbReference type="Gene3D" id="3.40.50.12780">
    <property type="entry name" value="N-terminal domain of ligase-like"/>
    <property type="match status" value="1"/>
</dbReference>
<reference evidence="3" key="1">
    <citation type="submission" date="2021-02" db="EMBL/GenBank/DDBJ databases">
        <title>Natronogracilivirga saccharolytica gen. nov. sp. nov. a new anaerobic, haloalkiliphilic carbohydrate-fermenting bacterium from soda lake and proposing of Cyclonatronumiaceae fam. nov. in the phylum Balneolaeota.</title>
        <authorList>
            <person name="Zhilina T.N."/>
            <person name="Sorokin D.Y."/>
            <person name="Zavarzina D.G."/>
            <person name="Toshchakov S.V."/>
            <person name="Kublanov I.V."/>
        </authorList>
    </citation>
    <scope>NUCLEOTIDE SEQUENCE</scope>
    <source>
        <strain evidence="3">Z-1702</strain>
    </source>
</reference>
<gene>
    <name evidence="3" type="ORF">NATSA_07750</name>
</gene>
<dbReference type="Pfam" id="PF03321">
    <property type="entry name" value="GH3"/>
    <property type="match status" value="1"/>
</dbReference>
<dbReference type="Pfam" id="PF23572">
    <property type="entry name" value="GH3_C"/>
    <property type="match status" value="1"/>
</dbReference>
<dbReference type="AlphaFoldDB" id="A0A8J7S5X3"/>
<organism evidence="3 4">
    <name type="scientific">Natronogracilivirga saccharolytica</name>
    <dbReference type="NCBI Taxonomy" id="2812953"/>
    <lineage>
        <taxon>Bacteria</taxon>
        <taxon>Pseudomonadati</taxon>
        <taxon>Balneolota</taxon>
        <taxon>Balneolia</taxon>
        <taxon>Balneolales</taxon>
        <taxon>Cyclonatronaceae</taxon>
        <taxon>Natronogracilivirga</taxon>
    </lineage>
</organism>
<sequence length="495" mass="57034">MPSNVESAQKKELAGLLKKGSRTEYGKRFGFSDIDDFEAFADKVPMSTYDDIEPYIERMKKGGKNLIWPGRIHNFAVSAGTTGKGKHIPLSEDRLRSDQRFMRKVMFSYMSQRPNMLPFFMGSHVSLPGNIERLDPGSNVRLGEISAYLAKLSPGWLSLFQVRSPQTMIREEWTSKFDRTLEKAVRSDVRKMVAIPSWALRFFQRALELTGKKYIREIWPNFRLLICGGEALNTYRPHFNQLLEGLNMDYIENYGASESYFAFSDDLNRSDLLLTVDNGVFYEWIPNPKETKDNLLQQKTVPTWEVEKGVPYALVVSSNSGLWRYLINDVIEFTDTGQPRIQVVGRVSEIFDKFGEAVESHEAQSALEKSAEQTGATFSVFTMGGLIDPEIGAPRHFWFVQWVDQPDDPEKFTKLLDENLGEINRHYYNRRTSMGIHPPVILDLTKNAMYKWREKHQELHAQTKMPRIINDEDKIKDMIALCRATDQDKVRPDQT</sequence>
<dbReference type="InterPro" id="IPR042099">
    <property type="entry name" value="ANL_N_sf"/>
</dbReference>
<dbReference type="InterPro" id="IPR055378">
    <property type="entry name" value="GH3_C"/>
</dbReference>
<dbReference type="PANTHER" id="PTHR31901:SF9">
    <property type="entry name" value="GH3 DOMAIN-CONTAINING PROTEIN"/>
    <property type="match status" value="1"/>
</dbReference>
<dbReference type="Proteomes" id="UP000673975">
    <property type="component" value="Unassembled WGS sequence"/>
</dbReference>
<protein>
    <submittedName>
        <fullName evidence="3">GH3 auxin-responsive promoter family protein</fullName>
    </submittedName>
</protein>
<dbReference type="GO" id="GO:0005737">
    <property type="term" value="C:cytoplasm"/>
    <property type="evidence" value="ECO:0007669"/>
    <property type="project" value="TreeGrafter"/>
</dbReference>
<evidence type="ECO:0000259" key="2">
    <source>
        <dbReference type="Pfam" id="PF23572"/>
    </source>
</evidence>
<dbReference type="SUPFAM" id="SSF56801">
    <property type="entry name" value="Acetyl-CoA synthetase-like"/>
    <property type="match status" value="1"/>
</dbReference>
<proteinExistence type="predicted"/>
<evidence type="ECO:0000313" key="3">
    <source>
        <dbReference type="EMBL" id="MBP3192553.1"/>
    </source>
</evidence>
<evidence type="ECO:0000259" key="1">
    <source>
        <dbReference type="Pfam" id="PF23571"/>
    </source>
</evidence>
<accession>A0A8J7S5X3</accession>
<dbReference type="PANTHER" id="PTHR31901">
    <property type="entry name" value="GH3 DOMAIN-CONTAINING PROTEIN"/>
    <property type="match status" value="1"/>
</dbReference>
<dbReference type="InterPro" id="IPR004993">
    <property type="entry name" value="GH3"/>
</dbReference>
<dbReference type="GO" id="GO:0016881">
    <property type="term" value="F:acid-amino acid ligase activity"/>
    <property type="evidence" value="ECO:0007669"/>
    <property type="project" value="TreeGrafter"/>
</dbReference>
<feature type="domain" description="GH3 middle" evidence="1">
    <location>
        <begin position="275"/>
        <end position="346"/>
    </location>
</feature>
<comment type="caution">
    <text evidence="3">The sequence shown here is derived from an EMBL/GenBank/DDBJ whole genome shotgun (WGS) entry which is preliminary data.</text>
</comment>
<feature type="domain" description="GH3 C-terminal" evidence="2">
    <location>
        <begin position="362"/>
        <end position="472"/>
    </location>
</feature>
<name>A0A8J7S5X3_9BACT</name>
<evidence type="ECO:0000313" key="4">
    <source>
        <dbReference type="Proteomes" id="UP000673975"/>
    </source>
</evidence>
<dbReference type="RefSeq" id="WP_210511454.1">
    <property type="nucleotide sequence ID" value="NZ_JAFIDN010000005.1"/>
</dbReference>
<dbReference type="Pfam" id="PF23571">
    <property type="entry name" value="GH3_M"/>
    <property type="match status" value="1"/>
</dbReference>